<evidence type="ECO:0000313" key="3">
    <source>
        <dbReference type="Proteomes" id="UP001594288"/>
    </source>
</evidence>
<evidence type="ECO:0000313" key="2">
    <source>
        <dbReference type="EMBL" id="MFC1799477.1"/>
    </source>
</evidence>
<sequence>MKPETIDIRKGAVLLVQNLDGLLEDNPELSNMHEAFEHFCMNKYSIGDETTQTKSGGKNDCGIDFYSVNDATYHVAQCKIPVREYLEAHPEKPKTFGASAVTDARDALGYLLGGKKLKANEKVKYLYGQVQTDRARPDFSLVFFVLVFGRLNDRAKKGFEELRQQYADHNVRLVLQEINDIVDDFLLGSTHSRGRIELELRTDRDNILSSHNYCYFLANARDVFEAFQKYGWRLFDLNLRYEIRNSSVNGDIVNSLTHHSGRKNFHHFNNGLIVVCTHYARRGDAVLVKNAQVINGLQTVKSIYNAVTNDDVKIKDLESECRVQVKVIKTEKVDFVADVVRATNNQNPMAPRNLRSNEKEQRILKADFAALQPRWFYQVKQGEWESLTQEGARFFKTITGYPAVDFRPDPKKKAGRVLDNQYAAKAWLAFIGFSDLAGDRTTHYFAKSDVYRKAFISSPSDKHWKALADTTNFRDSLRTENLEMSQASASQYLLAYLTWEFVRNFIPAPSHYRREALDEGVRQRTIAKSDGSITSPAKVQEDFLSENSTYQTWRLLANMKEVLVESLAYILAMKYGSLHEAMAERILRSSEAESFKATGSIKEVAQSARNADSFGQEELFSRSLRFLHHAAGQYWEDKRNQIAATSRLRTLLLRPDMIMDFKEKILEINRRVGLDKPWKPADTSFLDSLPAL</sequence>
<dbReference type="InterPro" id="IPR018891">
    <property type="entry name" value="AIPR_C"/>
</dbReference>
<dbReference type="EMBL" id="JBHPEI010000008">
    <property type="protein sequence ID" value="MFC1799477.1"/>
    <property type="molecule type" value="Genomic_DNA"/>
</dbReference>
<dbReference type="Proteomes" id="UP001594288">
    <property type="component" value="Unassembled WGS sequence"/>
</dbReference>
<dbReference type="Pfam" id="PF10592">
    <property type="entry name" value="AIPR"/>
    <property type="match status" value="1"/>
</dbReference>
<keyword evidence="3" id="KW-1185">Reference proteome</keyword>
<evidence type="ECO:0000259" key="1">
    <source>
        <dbReference type="Pfam" id="PF10592"/>
    </source>
</evidence>
<feature type="domain" description="Abortive phage infection protein C-terminal" evidence="1">
    <location>
        <begin position="235"/>
        <end position="389"/>
    </location>
</feature>
<comment type="caution">
    <text evidence="2">The sequence shown here is derived from an EMBL/GenBank/DDBJ whole genome shotgun (WGS) entry which is preliminary data.</text>
</comment>
<name>A0ABV6YNF8_UNCEI</name>
<reference evidence="2 3" key="1">
    <citation type="submission" date="2024-09" db="EMBL/GenBank/DDBJ databases">
        <authorList>
            <person name="D'Angelo T."/>
        </authorList>
    </citation>
    <scope>NUCLEOTIDE SEQUENCE [LARGE SCALE GENOMIC DNA]</scope>
    <source>
        <strain evidence="2">SAG AM-311-F02</strain>
    </source>
</reference>
<proteinExistence type="predicted"/>
<accession>A0ABV6YNF8</accession>
<organism evidence="2 3">
    <name type="scientific">Eiseniibacteriota bacterium</name>
    <dbReference type="NCBI Taxonomy" id="2212470"/>
    <lineage>
        <taxon>Bacteria</taxon>
        <taxon>Candidatus Eiseniibacteriota</taxon>
    </lineage>
</organism>
<gene>
    <name evidence="2" type="ORF">ACFL2Z_00995</name>
</gene>
<protein>
    <submittedName>
        <fullName evidence="2">AIPR family protein</fullName>
    </submittedName>
</protein>